<organism evidence="1 2">
    <name type="scientific">Volvox africanus</name>
    <dbReference type="NCBI Taxonomy" id="51714"/>
    <lineage>
        <taxon>Eukaryota</taxon>
        <taxon>Viridiplantae</taxon>
        <taxon>Chlorophyta</taxon>
        <taxon>core chlorophytes</taxon>
        <taxon>Chlorophyceae</taxon>
        <taxon>CS clade</taxon>
        <taxon>Chlamydomonadales</taxon>
        <taxon>Volvocaceae</taxon>
        <taxon>Volvox</taxon>
    </lineage>
</organism>
<dbReference type="Proteomes" id="UP001165090">
    <property type="component" value="Unassembled WGS sequence"/>
</dbReference>
<feature type="non-terminal residue" evidence="1">
    <location>
        <position position="1"/>
    </location>
</feature>
<reference evidence="1 2" key="1">
    <citation type="journal article" date="2023" name="IScience">
        <title>Expanded male sex-determining region conserved during the evolution of homothallism in the green alga Volvox.</title>
        <authorList>
            <person name="Yamamoto K."/>
            <person name="Matsuzaki R."/>
            <person name="Mahakham W."/>
            <person name="Heman W."/>
            <person name="Sekimoto H."/>
            <person name="Kawachi M."/>
            <person name="Minakuchi Y."/>
            <person name="Toyoda A."/>
            <person name="Nozaki H."/>
        </authorList>
    </citation>
    <scope>NUCLEOTIDE SEQUENCE [LARGE SCALE GENOMIC DNA]</scope>
    <source>
        <strain evidence="1 2">NIES-4468</strain>
    </source>
</reference>
<dbReference type="EMBL" id="BSDZ01000089">
    <property type="protein sequence ID" value="GLI69937.1"/>
    <property type="molecule type" value="Genomic_DNA"/>
</dbReference>
<name>A0ABQ5SKN1_9CHLO</name>
<evidence type="ECO:0000313" key="2">
    <source>
        <dbReference type="Proteomes" id="UP001165090"/>
    </source>
</evidence>
<keyword evidence="2" id="KW-1185">Reference proteome</keyword>
<protein>
    <submittedName>
        <fullName evidence="1">Uncharacterized protein</fullName>
    </submittedName>
</protein>
<comment type="caution">
    <text evidence="1">The sequence shown here is derived from an EMBL/GenBank/DDBJ whole genome shotgun (WGS) entry which is preliminary data.</text>
</comment>
<proteinExistence type="predicted"/>
<feature type="non-terminal residue" evidence="1">
    <location>
        <position position="166"/>
    </location>
</feature>
<accession>A0ABQ5SKN1</accession>
<evidence type="ECO:0000313" key="1">
    <source>
        <dbReference type="EMBL" id="GLI69937.1"/>
    </source>
</evidence>
<sequence length="166" mass="17557">EGLSKGTPQPGQMPTPSHEVLVVPATFDGADGDIPRQLESGAPSAAECAGVAANAGDGGGGRTRAEALRHMYNAWDNEDVAAEDEAAAKEEEEATAAVEARRRRSSFRKVEDDLLLGIDPRVTGEEQRRPSRLVVDFEAPNVRLEADIAHEEEEADLLLDGAAGGD</sequence>
<gene>
    <name evidence="1" type="ORF">VaNZ11_014671</name>
</gene>